<evidence type="ECO:0000313" key="1">
    <source>
        <dbReference type="EMBL" id="XBT18517.1"/>
    </source>
</evidence>
<evidence type="ECO:0008006" key="2">
    <source>
        <dbReference type="Google" id="ProtNLM"/>
    </source>
</evidence>
<proteinExistence type="predicted"/>
<dbReference type="SUPFAM" id="SSF55681">
    <property type="entry name" value="Class II aaRS and biotin synthetases"/>
    <property type="match status" value="1"/>
</dbReference>
<gene>
    <name evidence="1" type="ORF">ABNO82_00100</name>
</gene>
<name>A0AAU7QS40_9FLAO</name>
<dbReference type="AlphaFoldDB" id="A0AAU7QS40"/>
<dbReference type="InterPro" id="IPR045864">
    <property type="entry name" value="aa-tRNA-synth_II/BPL/LPL"/>
</dbReference>
<dbReference type="Gene3D" id="3.30.930.10">
    <property type="entry name" value="Bira Bifunctional Protein, Domain 2"/>
    <property type="match status" value="1"/>
</dbReference>
<dbReference type="EMBL" id="CP157895">
    <property type="protein sequence ID" value="XBT18517.1"/>
    <property type="molecule type" value="Genomic_DNA"/>
</dbReference>
<organism evidence="1">
    <name type="scientific">Candidatus Shikimatogenerans sp. Tder</name>
    <dbReference type="NCBI Taxonomy" id="3158566"/>
    <lineage>
        <taxon>Bacteria</taxon>
        <taxon>Pseudomonadati</taxon>
        <taxon>Bacteroidota</taxon>
        <taxon>Flavobacteriia</taxon>
        <taxon>Flavobacteriales</taxon>
        <taxon>Candidatus Shikimatogenerans</taxon>
    </lineage>
</organism>
<sequence length="45" mass="5425">MLNLIRYIKEYGFIFKSSFIYNGIKSIYDYGPYGVLLKNNIKKLW</sequence>
<reference evidence="1" key="1">
    <citation type="submission" date="2024-06" db="EMBL/GenBank/DDBJ databases">
        <title>Diversity, functionality, and evolutionary history of bacterial symbionts in false click beetles (Coleoptera, Throscidae).</title>
        <authorList>
            <person name="Wierz J.C."/>
            <person name="Malm H."/>
            <person name="Kaltenpoth M."/>
            <person name="Engl T."/>
        </authorList>
    </citation>
    <scope>NUCLEOTIDE SEQUENCE</scope>
    <source>
        <strain evidence="1">Tder</strain>
    </source>
</reference>
<protein>
    <recommendedName>
        <fullName evidence="2">Glycine--tRNA ligase</fullName>
    </recommendedName>
</protein>
<accession>A0AAU7QS40</accession>